<comment type="caution">
    <text evidence="1">The sequence shown here is derived from an EMBL/GenBank/DDBJ whole genome shotgun (WGS) entry which is preliminary data.</text>
</comment>
<keyword evidence="2" id="KW-1185">Reference proteome</keyword>
<reference evidence="1 2" key="1">
    <citation type="submission" date="2009-01" db="EMBL/GenBank/DDBJ databases">
        <authorList>
            <person name="Fulton L."/>
            <person name="Clifton S."/>
            <person name="Fulton B."/>
            <person name="Xu J."/>
            <person name="Minx P."/>
            <person name="Pepin K.H."/>
            <person name="Johnson M."/>
            <person name="Bhonagiri V."/>
            <person name="Nash W.E."/>
            <person name="Mardis E.R."/>
            <person name="Wilson R.K."/>
        </authorList>
    </citation>
    <scope>NUCLEOTIDE SEQUENCE [LARGE SCALE GENOMIC DNA]</scope>
    <source>
        <strain evidence="2">DSM 10507 / JCM 14656 / S5a33</strain>
    </source>
</reference>
<reference evidence="1 2" key="2">
    <citation type="submission" date="2009-02" db="EMBL/GenBank/DDBJ databases">
        <title>Draft genome sequence of Blautia hydrogenotrophica DSM 10507 (Ruminococcus hydrogenotrophicus DSM 10507).</title>
        <authorList>
            <person name="Sudarsanam P."/>
            <person name="Ley R."/>
            <person name="Guruge J."/>
            <person name="Turnbaugh P.J."/>
            <person name="Mahowald M."/>
            <person name="Liep D."/>
            <person name="Gordon J."/>
        </authorList>
    </citation>
    <scope>NUCLEOTIDE SEQUENCE [LARGE SCALE GENOMIC DNA]</scope>
    <source>
        <strain evidence="2">DSM 10507 / JCM 14656 / S5a33</strain>
    </source>
</reference>
<protein>
    <submittedName>
        <fullName evidence="1">Uncharacterized protein</fullName>
    </submittedName>
</protein>
<dbReference type="Proteomes" id="UP000003100">
    <property type="component" value="Unassembled WGS sequence"/>
</dbReference>
<organism evidence="1 2">
    <name type="scientific">Blautia hydrogenotrophica (strain DSM 10507 / JCM 14656 / S5a33)</name>
    <name type="common">Ruminococcus hydrogenotrophicus</name>
    <dbReference type="NCBI Taxonomy" id="476272"/>
    <lineage>
        <taxon>Bacteria</taxon>
        <taxon>Bacillati</taxon>
        <taxon>Bacillota</taxon>
        <taxon>Clostridia</taxon>
        <taxon>Lachnospirales</taxon>
        <taxon>Lachnospiraceae</taxon>
        <taxon>Blautia</taxon>
    </lineage>
</organism>
<dbReference type="eggNOG" id="ENOG5033A7R">
    <property type="taxonomic scope" value="Bacteria"/>
</dbReference>
<name>C0CJR4_BLAHS</name>
<evidence type="ECO:0000313" key="2">
    <source>
        <dbReference type="Proteomes" id="UP000003100"/>
    </source>
</evidence>
<dbReference type="EMBL" id="ACBZ01000047">
    <property type="protein sequence ID" value="EEG50004.1"/>
    <property type="molecule type" value="Genomic_DNA"/>
</dbReference>
<sequence length="290" mass="32831">MRFGNNGKGIYHTLAYRDEFEKASVHLAYIGEGGQEGLAIRYPMDVLVVADLEDETLRQVEELLEKHEVRQMYLPAGTESLVISKQLAAKAGKLQFLREGESHEWRTGLWEFHIRNLGNSLSLYHGYTGTKALGEDCAFAGKIYDPEDHCSPCLIEEKDFCGFGCLHRRDFQTLKAHLDKKFEGYRTGTLLLGKGVFDGNVKELLDNMNGFKERIRIIQLPAHIQCWEKELLNLAPEKEIQYYVGHSAYSSEVPGDIASHSGYCHFVPVDLESGLCLSGYFIPFLTKKDC</sequence>
<accession>C0CJR4</accession>
<proteinExistence type="predicted"/>
<evidence type="ECO:0000313" key="1">
    <source>
        <dbReference type="EMBL" id="EEG50004.1"/>
    </source>
</evidence>
<dbReference type="HOGENOM" id="CLU_958671_0_0_9"/>
<dbReference type="AlphaFoldDB" id="C0CJR4"/>
<gene>
    <name evidence="1" type="ORF">RUMHYD_01084</name>
</gene>
<dbReference type="PATRIC" id="fig|476272.21.peg.2429"/>